<evidence type="ECO:0000256" key="5">
    <source>
        <dbReference type="SAM" id="Phobius"/>
    </source>
</evidence>
<accession>A0ABQ4SKV5</accession>
<feature type="transmembrane region" description="Helical" evidence="5">
    <location>
        <begin position="332"/>
        <end position="351"/>
    </location>
</feature>
<reference evidence="7" key="1">
    <citation type="journal article" date="2021" name="Front. Microbiol.">
        <title>Comprehensive Comparative Genomics and Phenotyping of Methylobacterium Species.</title>
        <authorList>
            <person name="Alessa O."/>
            <person name="Ogura Y."/>
            <person name="Fujitani Y."/>
            <person name="Takami H."/>
            <person name="Hayashi T."/>
            <person name="Sahin N."/>
            <person name="Tani A."/>
        </authorList>
    </citation>
    <scope>NUCLEOTIDE SEQUENCE</scope>
    <source>
        <strain evidence="7">DSM 17168</strain>
    </source>
</reference>
<feature type="transmembrane region" description="Helical" evidence="5">
    <location>
        <begin position="127"/>
        <end position="150"/>
    </location>
</feature>
<evidence type="ECO:0000259" key="6">
    <source>
        <dbReference type="Pfam" id="PF04932"/>
    </source>
</evidence>
<keyword evidence="2 5" id="KW-0812">Transmembrane</keyword>
<keyword evidence="4 5" id="KW-0472">Membrane</keyword>
<evidence type="ECO:0000313" key="7">
    <source>
        <dbReference type="EMBL" id="GJE03842.1"/>
    </source>
</evidence>
<evidence type="ECO:0000256" key="4">
    <source>
        <dbReference type="ARBA" id="ARBA00023136"/>
    </source>
</evidence>
<dbReference type="PANTHER" id="PTHR37422:SF21">
    <property type="entry name" value="EXOQ-LIKE PROTEIN"/>
    <property type="match status" value="1"/>
</dbReference>
<keyword evidence="8" id="KW-1185">Reference proteome</keyword>
<feature type="domain" description="O-antigen ligase-related" evidence="6">
    <location>
        <begin position="200"/>
        <end position="340"/>
    </location>
</feature>
<dbReference type="InterPro" id="IPR007016">
    <property type="entry name" value="O-antigen_ligase-rel_domated"/>
</dbReference>
<dbReference type="PANTHER" id="PTHR37422">
    <property type="entry name" value="TEICHURONIC ACID BIOSYNTHESIS PROTEIN TUAE"/>
    <property type="match status" value="1"/>
</dbReference>
<feature type="transmembrane region" description="Helical" evidence="5">
    <location>
        <begin position="20"/>
        <end position="41"/>
    </location>
</feature>
<feature type="transmembrane region" description="Helical" evidence="5">
    <location>
        <begin position="170"/>
        <end position="187"/>
    </location>
</feature>
<feature type="transmembrane region" description="Helical" evidence="5">
    <location>
        <begin position="71"/>
        <end position="90"/>
    </location>
</feature>
<comment type="subcellular location">
    <subcellularLocation>
        <location evidence="1">Membrane</location>
        <topology evidence="1">Multi-pass membrane protein</topology>
    </subcellularLocation>
</comment>
<feature type="transmembrane region" description="Helical" evidence="5">
    <location>
        <begin position="96"/>
        <end position="115"/>
    </location>
</feature>
<dbReference type="RefSeq" id="WP_238241219.1">
    <property type="nucleotide sequence ID" value="NZ_BPQQ01000092.1"/>
</dbReference>
<organism evidence="7 8">
    <name type="scientific">Methylobacterium isbiliense</name>
    <dbReference type="NCBI Taxonomy" id="315478"/>
    <lineage>
        <taxon>Bacteria</taxon>
        <taxon>Pseudomonadati</taxon>
        <taxon>Pseudomonadota</taxon>
        <taxon>Alphaproteobacteria</taxon>
        <taxon>Hyphomicrobiales</taxon>
        <taxon>Methylobacteriaceae</taxon>
        <taxon>Methylobacterium</taxon>
    </lineage>
</organism>
<evidence type="ECO:0000313" key="8">
    <source>
        <dbReference type="Proteomes" id="UP001055153"/>
    </source>
</evidence>
<dbReference type="Proteomes" id="UP001055153">
    <property type="component" value="Unassembled WGS sequence"/>
</dbReference>
<keyword evidence="3 5" id="KW-1133">Transmembrane helix</keyword>
<evidence type="ECO:0000256" key="2">
    <source>
        <dbReference type="ARBA" id="ARBA00022692"/>
    </source>
</evidence>
<dbReference type="EMBL" id="BPQQ01000092">
    <property type="protein sequence ID" value="GJE03842.1"/>
    <property type="molecule type" value="Genomic_DNA"/>
</dbReference>
<protein>
    <recommendedName>
        <fullName evidence="6">O-antigen ligase-related domain-containing protein</fullName>
    </recommendedName>
</protein>
<comment type="caution">
    <text evidence="7">The sequence shown here is derived from an EMBL/GenBank/DDBJ whole genome shotgun (WGS) entry which is preliminary data.</text>
</comment>
<feature type="transmembrane region" description="Helical" evidence="5">
    <location>
        <begin position="246"/>
        <end position="265"/>
    </location>
</feature>
<reference evidence="7" key="2">
    <citation type="submission" date="2021-08" db="EMBL/GenBank/DDBJ databases">
        <authorList>
            <person name="Tani A."/>
            <person name="Ola A."/>
            <person name="Ogura Y."/>
            <person name="Katsura K."/>
            <person name="Hayashi T."/>
        </authorList>
    </citation>
    <scope>NUCLEOTIDE SEQUENCE</scope>
    <source>
        <strain evidence="7">DSM 17168</strain>
    </source>
</reference>
<feature type="transmembrane region" description="Helical" evidence="5">
    <location>
        <begin position="47"/>
        <end position="64"/>
    </location>
</feature>
<proteinExistence type="predicted"/>
<evidence type="ECO:0000256" key="1">
    <source>
        <dbReference type="ARBA" id="ARBA00004141"/>
    </source>
</evidence>
<sequence>MTSAVLPRRGLGAIPLMRALHGLGLCLFGGFVFFACFAFSNASPYDVVAIPAILIWLVLGVRLYRGALPFLLLLLIYAGATVVALLPYLGEEIPTLWTVQLVYLAVTGIFFAMFFSDDTERRMELALKVYTASTLFSGVLGIGGYLGLIGGEELFIRFGRASGTFQDPNVFGSFLILGALYLMHNLLTLRARRPVLSALGLVVLVAGIFLSFSRGSWGSFVLAAALMTGTLFATSRSPALRRRIAAMTAVTALLGTLALGALLSLGTVAETFEKRAAVTQDYDEGETGRFGAQMRGMAMLIEEPMGFGPLRWRLIFTLDPHNSYLGAFANGGWVAGVAFLLLVITTTWIGLRLMIVEWPCRRLAQIAVPALLMYFLQAVQIDVEKWRHVYMLLGMAWGMEAARLIWLDRRAGAPGGAVSSARQMV</sequence>
<gene>
    <name evidence="7" type="ORF">GMJLKIPL_5799</name>
</gene>
<dbReference type="Pfam" id="PF04932">
    <property type="entry name" value="Wzy_C"/>
    <property type="match status" value="1"/>
</dbReference>
<dbReference type="InterPro" id="IPR051533">
    <property type="entry name" value="WaaL-like"/>
</dbReference>
<feature type="transmembrane region" description="Helical" evidence="5">
    <location>
        <begin position="217"/>
        <end position="234"/>
    </location>
</feature>
<evidence type="ECO:0000256" key="3">
    <source>
        <dbReference type="ARBA" id="ARBA00022989"/>
    </source>
</evidence>
<name>A0ABQ4SKV5_9HYPH</name>
<feature type="transmembrane region" description="Helical" evidence="5">
    <location>
        <begin position="194"/>
        <end position="211"/>
    </location>
</feature>